<reference evidence="1 2" key="1">
    <citation type="journal article" date="2022" name="DNA Res.">
        <title>Chromosomal-level genome assembly of the orchid tree Bauhinia variegata (Leguminosae; Cercidoideae) supports the allotetraploid origin hypothesis of Bauhinia.</title>
        <authorList>
            <person name="Zhong Y."/>
            <person name="Chen Y."/>
            <person name="Zheng D."/>
            <person name="Pang J."/>
            <person name="Liu Y."/>
            <person name="Luo S."/>
            <person name="Meng S."/>
            <person name="Qian L."/>
            <person name="Wei D."/>
            <person name="Dai S."/>
            <person name="Zhou R."/>
        </authorList>
    </citation>
    <scope>NUCLEOTIDE SEQUENCE [LARGE SCALE GENOMIC DNA]</scope>
    <source>
        <strain evidence="1">BV-YZ2020</strain>
    </source>
</reference>
<gene>
    <name evidence="1" type="ORF">L6164_017339</name>
</gene>
<protein>
    <submittedName>
        <fullName evidence="1">Uncharacterized protein</fullName>
    </submittedName>
</protein>
<organism evidence="1 2">
    <name type="scientific">Bauhinia variegata</name>
    <name type="common">Purple orchid tree</name>
    <name type="synonym">Phanera variegata</name>
    <dbReference type="NCBI Taxonomy" id="167791"/>
    <lineage>
        <taxon>Eukaryota</taxon>
        <taxon>Viridiplantae</taxon>
        <taxon>Streptophyta</taxon>
        <taxon>Embryophyta</taxon>
        <taxon>Tracheophyta</taxon>
        <taxon>Spermatophyta</taxon>
        <taxon>Magnoliopsida</taxon>
        <taxon>eudicotyledons</taxon>
        <taxon>Gunneridae</taxon>
        <taxon>Pentapetalae</taxon>
        <taxon>rosids</taxon>
        <taxon>fabids</taxon>
        <taxon>Fabales</taxon>
        <taxon>Fabaceae</taxon>
        <taxon>Cercidoideae</taxon>
        <taxon>Cercideae</taxon>
        <taxon>Bauhiniinae</taxon>
        <taxon>Bauhinia</taxon>
    </lineage>
</organism>
<accession>A0ACB9N8C2</accession>
<dbReference type="EMBL" id="CM039432">
    <property type="protein sequence ID" value="KAI4332430.1"/>
    <property type="molecule type" value="Genomic_DNA"/>
</dbReference>
<evidence type="ECO:0000313" key="2">
    <source>
        <dbReference type="Proteomes" id="UP000828941"/>
    </source>
</evidence>
<proteinExistence type="predicted"/>
<evidence type="ECO:0000313" key="1">
    <source>
        <dbReference type="EMBL" id="KAI4332430.1"/>
    </source>
</evidence>
<sequence length="817" mass="93729">METDVVFLIGKVISLLESEVSLIGNFGYELRELQHELQSMRSFLEDAHSTPDQTEQDKTWVAQVRESAIELQDIIDEFTYHKNKLQASRKFTRFFHQAVNFPLSLRVKHQVGFKLQQIKGAVNAISERRNRYGGVNRPQGSQYYVGPYDWLRIHHESSLFLRDDEVVGFDEAKDKIRELLMDEVGYTVISILGAGGSGKTTLAANAFNNSKIKQHFYCCAWVTISQRYDIEDIFRSLIKDLYKSRNENIPQDLCSMDHRSLVETIVSHLKEKRYLLVLDDVWNPNLWGQISIALPEGHGRRLMLTTRFDAIASYAFGVQSYLYRVEPLKEDKAFHLFCKKAFTDECCPNNLEPFAKSLVDKCEGLPLALVALGGSMSSKKLESEWERVDRSLNWYLSNNPELQNMKIILLLSYYALPYRLKLCFLNCCVFPEDYLMKGKRLIRLWLAEGFLEHIIGLTPEEVGEMCLTELVRRSLLLVVKSNPHGQTKTCRMHDILRELAISISTNENFCIIYKNKQEIGNNSASVLAIQEDIQQSWPQLCNNFPKVRLNINKVPDGIEDCYNLGYLNLAETNVTELPKSIGRLCQLHTLNLKNTYIQVLPSRVTRLHNLRCLLVYHDAYLVPDDFTFASGVRVPTNISRLVNLQVLTFVEANGNLVRKLRKLSNLRTLCLCKVTEEVEEDMCLAIETMKHLQYLVVATTNEQTMLRLDSLSSTPPRLKKLRLLEALPNLDKLRLHRAYTGENLNFVTGFRKLKHLDILCMPQLKQIDIKDGIWQSLSTSPRFTGTNSASLVTNLAIKEKMEIIKVLNGMPVNQSTC</sequence>
<comment type="caution">
    <text evidence="1">The sequence shown here is derived from an EMBL/GenBank/DDBJ whole genome shotgun (WGS) entry which is preliminary data.</text>
</comment>
<dbReference type="Proteomes" id="UP000828941">
    <property type="component" value="Chromosome 7"/>
</dbReference>
<keyword evidence="2" id="KW-1185">Reference proteome</keyword>
<name>A0ACB9N8C2_BAUVA</name>